<organism evidence="1 2">
    <name type="scientific">Psilocybe cubensis</name>
    <name type="common">Psychedelic mushroom</name>
    <name type="synonym">Stropharia cubensis</name>
    <dbReference type="NCBI Taxonomy" id="181762"/>
    <lineage>
        <taxon>Eukaryota</taxon>
        <taxon>Fungi</taxon>
        <taxon>Dikarya</taxon>
        <taxon>Basidiomycota</taxon>
        <taxon>Agaricomycotina</taxon>
        <taxon>Agaricomycetes</taxon>
        <taxon>Agaricomycetidae</taxon>
        <taxon>Agaricales</taxon>
        <taxon>Agaricineae</taxon>
        <taxon>Strophariaceae</taxon>
        <taxon>Psilocybe</taxon>
    </lineage>
</organism>
<reference evidence="1" key="1">
    <citation type="submission" date="2021-10" db="EMBL/GenBank/DDBJ databases">
        <title>Psilocybe cubensis genome.</title>
        <authorList>
            <person name="Mckernan K.J."/>
            <person name="Crawford S."/>
            <person name="Trippe A."/>
            <person name="Kane L.T."/>
            <person name="Mclaughlin S."/>
        </authorList>
    </citation>
    <scope>NUCLEOTIDE SEQUENCE</scope>
    <source>
        <strain evidence="1">MGC-MH-2018</strain>
    </source>
</reference>
<dbReference type="Proteomes" id="UP000664032">
    <property type="component" value="Unassembled WGS sequence"/>
</dbReference>
<name>A0ACB8HG35_PSICU</name>
<accession>A0ACB8HG35</accession>
<sequence>MNWTSHVIVTPPSAHILINLTPKRPDREMDEDDEFLYGEKSQTYSEPAPGKALPLGTYVSVQLGNDDLFSVSTERGPAPNGFPDFLENDDPEPEVNRTLPTGERQAEEEDEDEDEGDQGDDSDDDIEIILEPVARSLDFRNQNKSSTTRTTSSTPAPTKAPQPSLTTEYTPIQRGGPQPSATPSQNQADTSFSGTTLATPTPVQAQPSPATQPPQPSEPQNAAVDDGVDTSTLPVAQAPPSHPPIDPDVTAVFDGRSILELDLGALADKPWRRPGSDISDWFNYGFDELSWEAYCYRRRDLGDLANVLKTNVIGFSAMPEDQLIALPPDIRTMVMTGANAMMNNAGANANMMPMMDMSMMGPMGMGMNGEMGMGNPMMQGMMSDGGQAQQGVGVGVLPTNAPSEQVNGVNMMQDGFNPNAPGMMNMGMGGEFMQEQNQMPQQIYPVMEQSNVAPVSSGRGTPIPFRARGAPGLGGRARGFPGRGRGRGGLYGGDAPVPVPVRPASPLPPGVPTGPRNQNKYKDRDGNAPAVDGLDYGGGKEGGMSRRTPSGEPEERISSRKRRSSPGLDDIRSSKRR</sequence>
<gene>
    <name evidence="1" type="ORF">JR316_0000511</name>
</gene>
<evidence type="ECO:0000313" key="2">
    <source>
        <dbReference type="Proteomes" id="UP000664032"/>
    </source>
</evidence>
<proteinExistence type="predicted"/>
<comment type="caution">
    <text evidence="1">The sequence shown here is derived from an EMBL/GenBank/DDBJ whole genome shotgun (WGS) entry which is preliminary data.</text>
</comment>
<dbReference type="EMBL" id="JAFIQS020000001">
    <property type="protein sequence ID" value="KAH9486446.1"/>
    <property type="molecule type" value="Genomic_DNA"/>
</dbReference>
<protein>
    <submittedName>
        <fullName evidence="1">Pre-mRNA polyadenylation factor fip1</fullName>
    </submittedName>
</protein>
<evidence type="ECO:0000313" key="1">
    <source>
        <dbReference type="EMBL" id="KAH9486446.1"/>
    </source>
</evidence>
<keyword evidence="2" id="KW-1185">Reference proteome</keyword>